<dbReference type="Gene3D" id="6.10.250.690">
    <property type="match status" value="1"/>
</dbReference>
<dbReference type="Gene3D" id="3.40.50.2300">
    <property type="match status" value="1"/>
</dbReference>
<dbReference type="Pfam" id="PF00486">
    <property type="entry name" value="Trans_reg_C"/>
    <property type="match status" value="1"/>
</dbReference>
<evidence type="ECO:0000256" key="2">
    <source>
        <dbReference type="ARBA" id="ARBA00023012"/>
    </source>
</evidence>
<dbReference type="FunFam" id="3.40.50.2300:FF:000001">
    <property type="entry name" value="DNA-binding response regulator PhoB"/>
    <property type="match status" value="1"/>
</dbReference>
<organism evidence="10 11">
    <name type="scientific">Candidatus Spyradosoma merdigallinarum</name>
    <dbReference type="NCBI Taxonomy" id="2840950"/>
    <lineage>
        <taxon>Bacteria</taxon>
        <taxon>Pseudomonadati</taxon>
        <taxon>Verrucomicrobiota</taxon>
        <taxon>Opitutia</taxon>
        <taxon>Opitutia incertae sedis</taxon>
        <taxon>Candidatus Spyradosoma</taxon>
    </lineage>
</organism>
<reference evidence="10" key="1">
    <citation type="submission" date="2020-10" db="EMBL/GenBank/DDBJ databases">
        <authorList>
            <person name="Gilroy R."/>
        </authorList>
    </citation>
    <scope>NUCLEOTIDE SEQUENCE</scope>
    <source>
        <strain evidence="10">10669</strain>
    </source>
</reference>
<gene>
    <name evidence="10" type="ORF">IAC75_02325</name>
</gene>
<evidence type="ECO:0000256" key="1">
    <source>
        <dbReference type="ARBA" id="ARBA00022553"/>
    </source>
</evidence>
<accession>A0A9D1T122</accession>
<dbReference type="GO" id="GO:0032993">
    <property type="term" value="C:protein-DNA complex"/>
    <property type="evidence" value="ECO:0007669"/>
    <property type="project" value="TreeGrafter"/>
</dbReference>
<evidence type="ECO:0000256" key="3">
    <source>
        <dbReference type="ARBA" id="ARBA00023015"/>
    </source>
</evidence>
<dbReference type="InterPro" id="IPR011006">
    <property type="entry name" value="CheY-like_superfamily"/>
</dbReference>
<evidence type="ECO:0000313" key="10">
    <source>
        <dbReference type="EMBL" id="HIV03969.1"/>
    </source>
</evidence>
<reference evidence="10" key="2">
    <citation type="journal article" date="2021" name="PeerJ">
        <title>Extensive microbial diversity within the chicken gut microbiome revealed by metagenomics and culture.</title>
        <authorList>
            <person name="Gilroy R."/>
            <person name="Ravi A."/>
            <person name="Getino M."/>
            <person name="Pursley I."/>
            <person name="Horton D.L."/>
            <person name="Alikhan N.F."/>
            <person name="Baker D."/>
            <person name="Gharbi K."/>
            <person name="Hall N."/>
            <person name="Watson M."/>
            <person name="Adriaenssens E.M."/>
            <person name="Foster-Nyarko E."/>
            <person name="Jarju S."/>
            <person name="Secka A."/>
            <person name="Antonio M."/>
            <person name="Oren A."/>
            <person name="Chaudhuri R.R."/>
            <person name="La Ragione R."/>
            <person name="Hildebrand F."/>
            <person name="Pallen M.J."/>
        </authorList>
    </citation>
    <scope>NUCLEOTIDE SEQUENCE</scope>
    <source>
        <strain evidence="10">10669</strain>
    </source>
</reference>
<keyword evidence="4 7" id="KW-0238">DNA-binding</keyword>
<evidence type="ECO:0000256" key="4">
    <source>
        <dbReference type="ARBA" id="ARBA00023125"/>
    </source>
</evidence>
<dbReference type="InterPro" id="IPR036388">
    <property type="entry name" value="WH-like_DNA-bd_sf"/>
</dbReference>
<dbReference type="GO" id="GO:0000976">
    <property type="term" value="F:transcription cis-regulatory region binding"/>
    <property type="evidence" value="ECO:0007669"/>
    <property type="project" value="TreeGrafter"/>
</dbReference>
<dbReference type="PANTHER" id="PTHR48111">
    <property type="entry name" value="REGULATOR OF RPOS"/>
    <property type="match status" value="1"/>
</dbReference>
<comment type="caution">
    <text evidence="10">The sequence shown here is derived from an EMBL/GenBank/DDBJ whole genome shotgun (WGS) entry which is preliminary data.</text>
</comment>
<dbReference type="InterPro" id="IPR016032">
    <property type="entry name" value="Sig_transdc_resp-reg_C-effctor"/>
</dbReference>
<dbReference type="PROSITE" id="PS50110">
    <property type="entry name" value="RESPONSE_REGULATORY"/>
    <property type="match status" value="1"/>
</dbReference>
<dbReference type="SMART" id="SM00862">
    <property type="entry name" value="Trans_reg_C"/>
    <property type="match status" value="1"/>
</dbReference>
<dbReference type="PROSITE" id="PS51755">
    <property type="entry name" value="OMPR_PHOB"/>
    <property type="match status" value="1"/>
</dbReference>
<feature type="domain" description="Response regulatory" evidence="8">
    <location>
        <begin position="6"/>
        <end position="123"/>
    </location>
</feature>
<dbReference type="SUPFAM" id="SSF52172">
    <property type="entry name" value="CheY-like"/>
    <property type="match status" value="1"/>
</dbReference>
<dbReference type="AlphaFoldDB" id="A0A9D1T122"/>
<dbReference type="SUPFAM" id="SSF46894">
    <property type="entry name" value="C-terminal effector domain of the bipartite response regulators"/>
    <property type="match status" value="1"/>
</dbReference>
<keyword evidence="3" id="KW-0805">Transcription regulation</keyword>
<feature type="DNA-binding region" description="OmpR/PhoB-type" evidence="7">
    <location>
        <begin position="132"/>
        <end position="228"/>
    </location>
</feature>
<evidence type="ECO:0000256" key="6">
    <source>
        <dbReference type="PROSITE-ProRule" id="PRU00169"/>
    </source>
</evidence>
<dbReference type="InterPro" id="IPR039420">
    <property type="entry name" value="WalR-like"/>
</dbReference>
<dbReference type="EMBL" id="DVOG01000062">
    <property type="protein sequence ID" value="HIV03969.1"/>
    <property type="molecule type" value="Genomic_DNA"/>
</dbReference>
<dbReference type="CDD" id="cd00383">
    <property type="entry name" value="trans_reg_C"/>
    <property type="match status" value="1"/>
</dbReference>
<keyword evidence="2" id="KW-0902">Two-component regulatory system</keyword>
<evidence type="ECO:0000256" key="5">
    <source>
        <dbReference type="ARBA" id="ARBA00023163"/>
    </source>
</evidence>
<evidence type="ECO:0000259" key="9">
    <source>
        <dbReference type="PROSITE" id="PS51755"/>
    </source>
</evidence>
<dbReference type="GO" id="GO:0000156">
    <property type="term" value="F:phosphorelay response regulator activity"/>
    <property type="evidence" value="ECO:0007669"/>
    <property type="project" value="TreeGrafter"/>
</dbReference>
<dbReference type="GO" id="GO:0006355">
    <property type="term" value="P:regulation of DNA-templated transcription"/>
    <property type="evidence" value="ECO:0007669"/>
    <property type="project" value="InterPro"/>
</dbReference>
<dbReference type="Pfam" id="PF00072">
    <property type="entry name" value="Response_reg"/>
    <property type="match status" value="1"/>
</dbReference>
<evidence type="ECO:0000259" key="8">
    <source>
        <dbReference type="PROSITE" id="PS50110"/>
    </source>
</evidence>
<proteinExistence type="predicted"/>
<protein>
    <submittedName>
        <fullName evidence="10">Response regulator transcription factor</fullName>
    </submittedName>
</protein>
<keyword evidence="1 6" id="KW-0597">Phosphoprotein</keyword>
<sequence length="230" mass="25776">MPMNSRILIIEDDEAIRDVVRYALESNGFKNTLVAADGEAGLNIALRERPSLILLDLMLPKIDGLEVCRRLKREEATRDIPVVMLTAKSEESDIVLGLELGAVDYVTKPFSGKVLVARVRAHLRQAFEQETAAEIRRDGLVLNPAEHTARLNGKPLELTFTEYGILQMLAARPGRVYTRDQIVSRVKGEDYPVTDRAIDVQMVNLRRKLGAWAVNIETVRGIGYRMKAPL</sequence>
<dbReference type="GO" id="GO:0005829">
    <property type="term" value="C:cytosol"/>
    <property type="evidence" value="ECO:0007669"/>
    <property type="project" value="TreeGrafter"/>
</dbReference>
<dbReference type="Gene3D" id="1.10.10.10">
    <property type="entry name" value="Winged helix-like DNA-binding domain superfamily/Winged helix DNA-binding domain"/>
    <property type="match status" value="1"/>
</dbReference>
<dbReference type="Proteomes" id="UP000886812">
    <property type="component" value="Unassembled WGS sequence"/>
</dbReference>
<dbReference type="InterPro" id="IPR001867">
    <property type="entry name" value="OmpR/PhoB-type_DNA-bd"/>
</dbReference>
<keyword evidence="5" id="KW-0804">Transcription</keyword>
<name>A0A9D1T122_9BACT</name>
<evidence type="ECO:0000313" key="11">
    <source>
        <dbReference type="Proteomes" id="UP000886812"/>
    </source>
</evidence>
<dbReference type="SMART" id="SM00448">
    <property type="entry name" value="REC"/>
    <property type="match status" value="1"/>
</dbReference>
<dbReference type="PANTHER" id="PTHR48111:SF4">
    <property type="entry name" value="DNA-BINDING DUAL TRANSCRIPTIONAL REGULATOR OMPR"/>
    <property type="match status" value="1"/>
</dbReference>
<evidence type="ECO:0000256" key="7">
    <source>
        <dbReference type="PROSITE-ProRule" id="PRU01091"/>
    </source>
</evidence>
<feature type="domain" description="OmpR/PhoB-type" evidence="9">
    <location>
        <begin position="132"/>
        <end position="228"/>
    </location>
</feature>
<feature type="modified residue" description="4-aspartylphosphate" evidence="6">
    <location>
        <position position="56"/>
    </location>
</feature>
<dbReference type="InterPro" id="IPR001789">
    <property type="entry name" value="Sig_transdc_resp-reg_receiver"/>
</dbReference>